<dbReference type="Pfam" id="PF02624">
    <property type="entry name" value="YcaO"/>
    <property type="match status" value="1"/>
</dbReference>
<proteinExistence type="predicted"/>
<dbReference type="PANTHER" id="PTHR37809">
    <property type="entry name" value="RIBOSOMAL PROTEIN S12 METHYLTHIOTRANSFERASE ACCESSORY FACTOR YCAO"/>
    <property type="match status" value="1"/>
</dbReference>
<dbReference type="AlphaFoldDB" id="A0A1A5IE38"/>
<dbReference type="Proteomes" id="UP000093748">
    <property type="component" value="Unassembled WGS sequence"/>
</dbReference>
<protein>
    <recommendedName>
        <fullName evidence="1">YcaO domain-containing protein</fullName>
    </recommendedName>
</protein>
<organism evidence="2 3">
    <name type="scientific">Rhizobium loti</name>
    <name type="common">Mesorhizobium loti</name>
    <dbReference type="NCBI Taxonomy" id="381"/>
    <lineage>
        <taxon>Bacteria</taxon>
        <taxon>Pseudomonadati</taxon>
        <taxon>Pseudomonadota</taxon>
        <taxon>Alphaproteobacteria</taxon>
        <taxon>Hyphomicrobiales</taxon>
        <taxon>Phyllobacteriaceae</taxon>
        <taxon>Mesorhizobium</taxon>
    </lineage>
</organism>
<dbReference type="PROSITE" id="PS51664">
    <property type="entry name" value="YCAO"/>
    <property type="match status" value="1"/>
</dbReference>
<dbReference type="InterPro" id="IPR003776">
    <property type="entry name" value="YcaO-like_dom"/>
</dbReference>
<accession>A0A1A5IE38</accession>
<dbReference type="OrthoDB" id="109999at2"/>
<evidence type="ECO:0000313" key="3">
    <source>
        <dbReference type="Proteomes" id="UP000093748"/>
    </source>
</evidence>
<dbReference type="Gene3D" id="3.30.1330.230">
    <property type="match status" value="1"/>
</dbReference>
<dbReference type="EMBL" id="LZTJ01000012">
    <property type="protein sequence ID" value="OBP77498.1"/>
    <property type="molecule type" value="Genomic_DNA"/>
</dbReference>
<comment type="caution">
    <text evidence="2">The sequence shown here is derived from an EMBL/GenBank/DDBJ whole genome shotgun (WGS) entry which is preliminary data.</text>
</comment>
<evidence type="ECO:0000313" key="2">
    <source>
        <dbReference type="EMBL" id="OBP77498.1"/>
    </source>
</evidence>
<reference evidence="3" key="1">
    <citation type="submission" date="2016-06" db="EMBL/GenBank/DDBJ databases">
        <title>NZP2037 Pacbio-Illumina hybrid assembly.</title>
        <authorList>
            <person name="Ramsay J.P."/>
        </authorList>
    </citation>
    <scope>NUCLEOTIDE SEQUENCE [LARGE SCALE GENOMIC DNA]</scope>
    <source>
        <strain evidence="3">R7ANS::ICEMlSym2042</strain>
    </source>
</reference>
<gene>
    <name evidence="2" type="ORF">BAE39_16015</name>
</gene>
<dbReference type="PANTHER" id="PTHR37809:SF1">
    <property type="entry name" value="RIBOSOMAL PROTEIN S12 METHYLTHIOTRANSFERASE ACCESSORY FACTOR YCAO"/>
    <property type="match status" value="1"/>
</dbReference>
<evidence type="ECO:0000259" key="1">
    <source>
        <dbReference type="PROSITE" id="PS51664"/>
    </source>
</evidence>
<sequence length="410" mass="44453">MARGLLGALGYLDTSDTDPGLMATNNRQGLLSAAANFGNLFRLHARHAPGLYFFGAQVNRNWGDSVSAISASFSGVGLTPGRAFEACIGEGIEYHSEWQQPHGTMNRTTIDGVGHWQDVRLAEHLDDFRVQSGCGESDRWVPVRRLDDGRQGYLPETLFIRSANRSAWVTSCGCAAGITQEAALTSALLEAIERDAAAGWWRSRRGGRLIGLEALAGAGVLDLLARIRQEKLGRCTQFLDISGEFPAPVIAALSFDADGRGLAVGLACRLDAGNALRAALLEMCQMELALDLAAMKRAEQGVERLDEVDRLQAERAETPGAIDTDLVSHLSSGVLMHKNDEKDLNFVSLVGEMLKKQYRIYAADLTTPMFDIPVAKVFVPGLQPFPSPFQSRRLRSLIDQAGPSGRADLM</sequence>
<feature type="domain" description="YcaO" evidence="1">
    <location>
        <begin position="75"/>
        <end position="410"/>
    </location>
</feature>
<name>A0A1A5IE38_RHILI</name>